<dbReference type="Pfam" id="PF07730">
    <property type="entry name" value="HisKA_3"/>
    <property type="match status" value="1"/>
</dbReference>
<reference evidence="12 13" key="1">
    <citation type="submission" date="2020-08" db="EMBL/GenBank/DDBJ databases">
        <title>Sequencing the genomes of 1000 actinobacteria strains.</title>
        <authorList>
            <person name="Klenk H.-P."/>
        </authorList>
    </citation>
    <scope>NUCLEOTIDE SEQUENCE [LARGE SCALE GENOMIC DNA]</scope>
    <source>
        <strain evidence="12 13">DSM 22826</strain>
    </source>
</reference>
<dbReference type="AlphaFoldDB" id="A0A839QH17"/>
<protein>
    <recommendedName>
        <fullName evidence="2">histidine kinase</fullName>
        <ecNumber evidence="2">2.7.13.3</ecNumber>
    </recommendedName>
</protein>
<dbReference type="Proteomes" id="UP000523000">
    <property type="component" value="Unassembled WGS sequence"/>
</dbReference>
<evidence type="ECO:0000256" key="5">
    <source>
        <dbReference type="ARBA" id="ARBA00022741"/>
    </source>
</evidence>
<keyword evidence="7" id="KW-0067">ATP-binding</keyword>
<evidence type="ECO:0000256" key="2">
    <source>
        <dbReference type="ARBA" id="ARBA00012438"/>
    </source>
</evidence>
<feature type="domain" description="Histidine kinase/HSP90-like ATPase" evidence="10">
    <location>
        <begin position="310"/>
        <end position="400"/>
    </location>
</feature>
<dbReference type="EC" id="2.7.13.3" evidence="2"/>
<keyword evidence="8" id="KW-0902">Two-component regulatory system</keyword>
<feature type="domain" description="Signal transduction histidine kinase subgroup 3 dimerisation and phosphoacceptor" evidence="11">
    <location>
        <begin position="192"/>
        <end position="257"/>
    </location>
</feature>
<dbReference type="Gene3D" id="3.30.565.10">
    <property type="entry name" value="Histidine kinase-like ATPase, C-terminal domain"/>
    <property type="match status" value="1"/>
</dbReference>
<dbReference type="InterPro" id="IPR036890">
    <property type="entry name" value="HATPase_C_sf"/>
</dbReference>
<proteinExistence type="predicted"/>
<name>A0A839QH17_9MICC</name>
<sequence>MSTEPATTPAAALPRRLWGGAWRLVLALSVGMTAFALAHGVEPELGAGGSTGGWIALDMLFGVFLLVLYPLRHRFPMPVSLAIGAMSGFSALGAGLAMMAVISLATRRRVGEIGVVSAVFVASALTAEQIVFPGSQDPWWLMLVIMMVGTGVLILIGLYLGGRRQLLVTLREQAAGSLREQRAQLDAARANERTRIAREMHDVLAHRLSLVALHAGALEYRSDLGPGRTRDAAGVIRENAHLALGELREVLGLLRTESIGSAVEVSLPQPSLADLGRLLDENRGAGTVVGLSLPVELEADPVLLPEATGRHLYRIIQEALTNARRHAPGAPVSVTLGVRPVGRVTVRVENPLVSAAGSEVAGRRSMAPPSGLGLEGLAERAELAGGKLEAGPDADDRFVLEAWLPWKN</sequence>
<dbReference type="PANTHER" id="PTHR24421:SF10">
    <property type="entry name" value="NITRATE_NITRITE SENSOR PROTEIN NARQ"/>
    <property type="match status" value="1"/>
</dbReference>
<keyword evidence="9" id="KW-1133">Transmembrane helix</keyword>
<feature type="transmembrane region" description="Helical" evidence="9">
    <location>
        <begin position="77"/>
        <end position="101"/>
    </location>
</feature>
<organism evidence="12 13">
    <name type="scientific">Paeniglutamicibacter cryotolerans</name>
    <dbReference type="NCBI Taxonomy" id="670079"/>
    <lineage>
        <taxon>Bacteria</taxon>
        <taxon>Bacillati</taxon>
        <taxon>Actinomycetota</taxon>
        <taxon>Actinomycetes</taxon>
        <taxon>Micrococcales</taxon>
        <taxon>Micrococcaceae</taxon>
        <taxon>Paeniglutamicibacter</taxon>
    </lineage>
</organism>
<keyword evidence="3" id="KW-0597">Phosphoprotein</keyword>
<evidence type="ECO:0000256" key="9">
    <source>
        <dbReference type="SAM" id="Phobius"/>
    </source>
</evidence>
<dbReference type="InterPro" id="IPR050482">
    <property type="entry name" value="Sensor_HK_TwoCompSys"/>
</dbReference>
<feature type="transmembrane region" description="Helical" evidence="9">
    <location>
        <begin position="20"/>
        <end position="41"/>
    </location>
</feature>
<dbReference type="RefSeq" id="WP_183510219.1">
    <property type="nucleotide sequence ID" value="NZ_BAABGK010000013.1"/>
</dbReference>
<dbReference type="Gene3D" id="1.20.5.1930">
    <property type="match status" value="1"/>
</dbReference>
<keyword evidence="9" id="KW-0472">Membrane</keyword>
<dbReference type="InterPro" id="IPR011712">
    <property type="entry name" value="Sig_transdc_His_kin_sub3_dim/P"/>
</dbReference>
<evidence type="ECO:0000259" key="10">
    <source>
        <dbReference type="Pfam" id="PF02518"/>
    </source>
</evidence>
<evidence type="ECO:0000313" key="12">
    <source>
        <dbReference type="EMBL" id="MBB2994893.1"/>
    </source>
</evidence>
<dbReference type="PANTHER" id="PTHR24421">
    <property type="entry name" value="NITRATE/NITRITE SENSOR PROTEIN NARX-RELATED"/>
    <property type="match status" value="1"/>
</dbReference>
<dbReference type="GO" id="GO:0046983">
    <property type="term" value="F:protein dimerization activity"/>
    <property type="evidence" value="ECO:0007669"/>
    <property type="project" value="InterPro"/>
</dbReference>
<dbReference type="Pfam" id="PF02518">
    <property type="entry name" value="HATPase_c"/>
    <property type="match status" value="1"/>
</dbReference>
<keyword evidence="6 12" id="KW-0418">Kinase</keyword>
<evidence type="ECO:0000259" key="11">
    <source>
        <dbReference type="Pfam" id="PF07730"/>
    </source>
</evidence>
<evidence type="ECO:0000256" key="6">
    <source>
        <dbReference type="ARBA" id="ARBA00022777"/>
    </source>
</evidence>
<evidence type="ECO:0000256" key="1">
    <source>
        <dbReference type="ARBA" id="ARBA00000085"/>
    </source>
</evidence>
<evidence type="ECO:0000256" key="7">
    <source>
        <dbReference type="ARBA" id="ARBA00022840"/>
    </source>
</evidence>
<feature type="transmembrane region" description="Helical" evidence="9">
    <location>
        <begin position="138"/>
        <end position="161"/>
    </location>
</feature>
<evidence type="ECO:0000313" key="13">
    <source>
        <dbReference type="Proteomes" id="UP000523000"/>
    </source>
</evidence>
<dbReference type="GO" id="GO:0005524">
    <property type="term" value="F:ATP binding"/>
    <property type="evidence" value="ECO:0007669"/>
    <property type="project" value="UniProtKB-KW"/>
</dbReference>
<accession>A0A839QH17</accession>
<keyword evidence="13" id="KW-1185">Reference proteome</keyword>
<feature type="transmembrane region" description="Helical" evidence="9">
    <location>
        <begin position="53"/>
        <end position="71"/>
    </location>
</feature>
<feature type="transmembrane region" description="Helical" evidence="9">
    <location>
        <begin position="113"/>
        <end position="132"/>
    </location>
</feature>
<keyword evidence="9" id="KW-0812">Transmembrane</keyword>
<dbReference type="InterPro" id="IPR003594">
    <property type="entry name" value="HATPase_dom"/>
</dbReference>
<dbReference type="SUPFAM" id="SSF55874">
    <property type="entry name" value="ATPase domain of HSP90 chaperone/DNA topoisomerase II/histidine kinase"/>
    <property type="match status" value="1"/>
</dbReference>
<evidence type="ECO:0000256" key="3">
    <source>
        <dbReference type="ARBA" id="ARBA00022553"/>
    </source>
</evidence>
<keyword evidence="5" id="KW-0547">Nucleotide-binding</keyword>
<comment type="catalytic activity">
    <reaction evidence="1">
        <text>ATP + protein L-histidine = ADP + protein N-phospho-L-histidine.</text>
        <dbReference type="EC" id="2.7.13.3"/>
    </reaction>
</comment>
<evidence type="ECO:0000256" key="8">
    <source>
        <dbReference type="ARBA" id="ARBA00023012"/>
    </source>
</evidence>
<keyword evidence="4" id="KW-0808">Transferase</keyword>
<dbReference type="EMBL" id="JACHVS010000001">
    <property type="protein sequence ID" value="MBB2994893.1"/>
    <property type="molecule type" value="Genomic_DNA"/>
</dbReference>
<comment type="caution">
    <text evidence="12">The sequence shown here is derived from an EMBL/GenBank/DDBJ whole genome shotgun (WGS) entry which is preliminary data.</text>
</comment>
<dbReference type="CDD" id="cd16917">
    <property type="entry name" value="HATPase_UhpB-NarQ-NarX-like"/>
    <property type="match status" value="1"/>
</dbReference>
<dbReference type="GO" id="GO:0016020">
    <property type="term" value="C:membrane"/>
    <property type="evidence" value="ECO:0007669"/>
    <property type="project" value="InterPro"/>
</dbReference>
<evidence type="ECO:0000256" key="4">
    <source>
        <dbReference type="ARBA" id="ARBA00022679"/>
    </source>
</evidence>
<gene>
    <name evidence="12" type="ORF">E9229_001084</name>
</gene>
<dbReference type="GO" id="GO:0000155">
    <property type="term" value="F:phosphorelay sensor kinase activity"/>
    <property type="evidence" value="ECO:0007669"/>
    <property type="project" value="InterPro"/>
</dbReference>